<dbReference type="SUPFAM" id="SSF49785">
    <property type="entry name" value="Galactose-binding domain-like"/>
    <property type="match status" value="1"/>
</dbReference>
<dbReference type="GeneID" id="71852537"/>
<gene>
    <name evidence="4" type="ORF">ACFOZ7_18585</name>
</gene>
<dbReference type="NCBIfam" id="TIGR00976">
    <property type="entry name" value="CocE_NonD"/>
    <property type="match status" value="1"/>
</dbReference>
<dbReference type="InterPro" id="IPR000383">
    <property type="entry name" value="Xaa-Pro-like_dom"/>
</dbReference>
<feature type="compositionally biased region" description="Basic and acidic residues" evidence="2">
    <location>
        <begin position="17"/>
        <end position="26"/>
    </location>
</feature>
<sequence>MSDDEESTDSEPPIEPYRTDDYTHEAADGTDLAIRVFRPEGRSDLPTLLQRTPYGRPDDPEGLGVAARALDAGYAVAYEDTRGRGDSDGEFLPWVHEASDGAATVEWLADRLWSNGRVGMYGGSSPGQVQLFAAAERPDGLAAIAPMFSPSDLHQADFFQDGAMSAMTYVTWSLGQSVAGHTVDRLQEADRLDDETAAAAHDALEDALDRLEATTESRPLVDLPERVLEAVDLPAGLTPGDLVPHWDAWTTRPTYDEFWRSFDPEPEYDRIDVPGLHVTGWYELCQRGTVANYAGLRDRSPAPQHLVIGPWAHQNTSSEIGDLAFGEEASADAYGVWDLHMAFFDTYVRDEPRGPFASDGRLVETLRTTVADDGGDGEWTRHDDWPPTAARPERWFLRSDGTAATDLSDGRLERTPPSKFEPADAWTHDPTDPVPTRGGPLCCGDVEPGVYDQREIERREDVCTYTTPPLSDPIELAGPVCADLTVATDAPDTDFTAKLVHVTADGQAYNLCEGIRRARYRHGRDREVEVPDGPMFVRIDMWNVHHRVPAGDWLRLEVASSNAPRFDPHPGTTDPWLATDEDVRPARQQLFHEFDRESSLTVTRL</sequence>
<dbReference type="AlphaFoldDB" id="A0ABD5P3M9"/>
<dbReference type="SMART" id="SM00939">
    <property type="entry name" value="PepX_C"/>
    <property type="match status" value="1"/>
</dbReference>
<comment type="caution">
    <text evidence="4">The sequence shown here is derived from an EMBL/GenBank/DDBJ whole genome shotgun (WGS) entry which is preliminary data.</text>
</comment>
<dbReference type="Gene3D" id="1.10.3020.10">
    <property type="entry name" value="alpha-amino acid ester hydrolase ( Helical cap domain)"/>
    <property type="match status" value="1"/>
</dbReference>
<dbReference type="Gene3D" id="3.40.50.1820">
    <property type="entry name" value="alpha/beta hydrolase"/>
    <property type="match status" value="1"/>
</dbReference>
<dbReference type="Gene3D" id="2.60.120.260">
    <property type="entry name" value="Galactose-binding domain-like"/>
    <property type="match status" value="1"/>
</dbReference>
<keyword evidence="1 4" id="KW-0378">Hydrolase</keyword>
<dbReference type="PANTHER" id="PTHR43056:SF10">
    <property type="entry name" value="COCE_NOND FAMILY, PUTATIVE (AFU_ORTHOLOGUE AFUA_7G00600)-RELATED"/>
    <property type="match status" value="1"/>
</dbReference>
<evidence type="ECO:0000256" key="2">
    <source>
        <dbReference type="SAM" id="MobiDB-lite"/>
    </source>
</evidence>
<dbReference type="InterPro" id="IPR050585">
    <property type="entry name" value="Xaa-Pro_dipeptidyl-ppase/CocE"/>
</dbReference>
<accession>A0ABD5P3M9</accession>
<dbReference type="RefSeq" id="WP_246971692.1">
    <property type="nucleotide sequence ID" value="NZ_CP095397.1"/>
</dbReference>
<dbReference type="GO" id="GO:0016787">
    <property type="term" value="F:hydrolase activity"/>
    <property type="evidence" value="ECO:0007669"/>
    <property type="project" value="UniProtKB-KW"/>
</dbReference>
<name>A0ABD5P3M9_9EURY</name>
<dbReference type="InterPro" id="IPR029058">
    <property type="entry name" value="AB_hydrolase_fold"/>
</dbReference>
<feature type="region of interest" description="Disordered" evidence="2">
    <location>
        <begin position="398"/>
        <end position="441"/>
    </location>
</feature>
<evidence type="ECO:0000313" key="5">
    <source>
        <dbReference type="Proteomes" id="UP001595821"/>
    </source>
</evidence>
<feature type="region of interest" description="Disordered" evidence="2">
    <location>
        <begin position="1"/>
        <end position="26"/>
    </location>
</feature>
<evidence type="ECO:0000259" key="3">
    <source>
        <dbReference type="SMART" id="SM00939"/>
    </source>
</evidence>
<dbReference type="InterPro" id="IPR008979">
    <property type="entry name" value="Galactose-bd-like_sf"/>
</dbReference>
<dbReference type="SUPFAM" id="SSF53474">
    <property type="entry name" value="alpha/beta-Hydrolases"/>
    <property type="match status" value="1"/>
</dbReference>
<dbReference type="InterPro" id="IPR013736">
    <property type="entry name" value="Xaa-Pro_dipept_C"/>
</dbReference>
<evidence type="ECO:0000313" key="4">
    <source>
        <dbReference type="EMBL" id="MFC4248905.1"/>
    </source>
</evidence>
<dbReference type="EMBL" id="JBHSDJ010000129">
    <property type="protein sequence ID" value="MFC4248905.1"/>
    <property type="molecule type" value="Genomic_DNA"/>
</dbReference>
<feature type="domain" description="Xaa-Pro dipeptidyl-peptidase C-terminal" evidence="3">
    <location>
        <begin position="341"/>
        <end position="601"/>
    </location>
</feature>
<dbReference type="Proteomes" id="UP001595821">
    <property type="component" value="Unassembled WGS sequence"/>
</dbReference>
<reference evidence="4 5" key="1">
    <citation type="journal article" date="2014" name="Int. J. Syst. Evol. Microbiol.">
        <title>Complete genome sequence of Corynebacterium casei LMG S-19264T (=DSM 44701T), isolated from a smear-ripened cheese.</title>
        <authorList>
            <consortium name="US DOE Joint Genome Institute (JGI-PGF)"/>
            <person name="Walter F."/>
            <person name="Albersmeier A."/>
            <person name="Kalinowski J."/>
            <person name="Ruckert C."/>
        </authorList>
    </citation>
    <scope>NUCLEOTIDE SEQUENCE [LARGE SCALE GENOMIC DNA]</scope>
    <source>
        <strain evidence="4 5">IBRC-M 10912</strain>
    </source>
</reference>
<dbReference type="Pfam" id="PF02129">
    <property type="entry name" value="Peptidase_S15"/>
    <property type="match status" value="1"/>
</dbReference>
<proteinExistence type="predicted"/>
<evidence type="ECO:0000256" key="1">
    <source>
        <dbReference type="ARBA" id="ARBA00022801"/>
    </source>
</evidence>
<protein>
    <submittedName>
        <fullName evidence="4">CocE/NonD family hydrolase</fullName>
    </submittedName>
</protein>
<dbReference type="InterPro" id="IPR005674">
    <property type="entry name" value="CocE/Ser_esterase"/>
</dbReference>
<organism evidence="4 5">
    <name type="scientific">Natribaculum luteum</name>
    <dbReference type="NCBI Taxonomy" id="1586232"/>
    <lineage>
        <taxon>Archaea</taxon>
        <taxon>Methanobacteriati</taxon>
        <taxon>Methanobacteriota</taxon>
        <taxon>Stenosarchaea group</taxon>
        <taxon>Halobacteria</taxon>
        <taxon>Halobacteriales</taxon>
        <taxon>Natrialbaceae</taxon>
        <taxon>Natribaculum</taxon>
    </lineage>
</organism>
<dbReference type="PANTHER" id="PTHR43056">
    <property type="entry name" value="PEPTIDASE S9 PROLYL OLIGOPEPTIDASE"/>
    <property type="match status" value="1"/>
</dbReference>
<dbReference type="Pfam" id="PF08530">
    <property type="entry name" value="PepX_C"/>
    <property type="match status" value="1"/>
</dbReference>